<feature type="domain" description="FecR protein" evidence="2">
    <location>
        <begin position="125"/>
        <end position="216"/>
    </location>
</feature>
<dbReference type="PANTHER" id="PTHR30273">
    <property type="entry name" value="PERIPLASMIC SIGNAL SENSOR AND SIGMA FACTOR ACTIVATOR FECR-RELATED"/>
    <property type="match status" value="1"/>
</dbReference>
<dbReference type="InterPro" id="IPR012373">
    <property type="entry name" value="Ferrdict_sens_TM"/>
</dbReference>
<evidence type="ECO:0000313" key="5">
    <source>
        <dbReference type="Proteomes" id="UP000578091"/>
    </source>
</evidence>
<sequence>MSPPSTLPPGADRVEQASAWCLRLAEGSLSPEVRARFDAWLAADPANARAFDDVACTWQSLEQTHQSPALIAMRRSALDAFRRGHAAQWSRGASRSRRTLAAVAAVLALLAIGTGAWLRLVPSAYQTGLGERQVVVLADGSRLSLDAQSRVDVRYTGDRRVLRLRRGRAKFQVARDPLRPFSVGVADKTVVATGTEFSVELLATQVHVILYEGSVEVLGGERGGALRPVSLTPEPETPAGAAAGALTPGTELVAGIAADRALVKAADPVRSLAWEAGQLAFNDEPLSSAVERMNRYAEVPLAIGDPGAGRIRVSGAFVAGDTAAFVEGVTGIFPVRVIESDGRLTFVSAR</sequence>
<proteinExistence type="predicted"/>
<reference evidence="4 5" key="1">
    <citation type="submission" date="2020-07" db="EMBL/GenBank/DDBJ databases">
        <title>Luteimonas sp. SJ-92.</title>
        <authorList>
            <person name="Huang X.-X."/>
            <person name="Xu L."/>
            <person name="Sun J.-Q."/>
        </authorList>
    </citation>
    <scope>NUCLEOTIDE SEQUENCE [LARGE SCALE GENOMIC DNA]</scope>
    <source>
        <strain evidence="4 5">SJ-92</strain>
    </source>
</reference>
<evidence type="ECO:0000256" key="1">
    <source>
        <dbReference type="SAM" id="Phobius"/>
    </source>
</evidence>
<dbReference type="PIRSF" id="PIRSF018266">
    <property type="entry name" value="FecR"/>
    <property type="match status" value="1"/>
</dbReference>
<dbReference type="InterPro" id="IPR032623">
    <property type="entry name" value="FecR_N"/>
</dbReference>
<evidence type="ECO:0000259" key="2">
    <source>
        <dbReference type="Pfam" id="PF04773"/>
    </source>
</evidence>
<protein>
    <submittedName>
        <fullName evidence="4">FecR domain-containing protein</fullName>
    </submittedName>
</protein>
<keyword evidence="1" id="KW-1133">Transmembrane helix</keyword>
<dbReference type="Proteomes" id="UP000578091">
    <property type="component" value="Unassembled WGS sequence"/>
</dbReference>
<name>A0A853JF46_9GAMM</name>
<dbReference type="InterPro" id="IPR006860">
    <property type="entry name" value="FecR"/>
</dbReference>
<keyword evidence="1" id="KW-0812">Transmembrane</keyword>
<dbReference type="PANTHER" id="PTHR30273:SF2">
    <property type="entry name" value="PROTEIN FECR"/>
    <property type="match status" value="1"/>
</dbReference>
<dbReference type="Pfam" id="PF04773">
    <property type="entry name" value="FecR"/>
    <property type="match status" value="1"/>
</dbReference>
<accession>A0A853JF46</accession>
<gene>
    <name evidence="4" type="ORF">H0E84_12340</name>
</gene>
<evidence type="ECO:0000313" key="4">
    <source>
        <dbReference type="EMBL" id="NZA27170.1"/>
    </source>
</evidence>
<dbReference type="EMBL" id="JACCKA010000073">
    <property type="protein sequence ID" value="NZA27170.1"/>
    <property type="molecule type" value="Genomic_DNA"/>
</dbReference>
<dbReference type="GO" id="GO:0016989">
    <property type="term" value="F:sigma factor antagonist activity"/>
    <property type="evidence" value="ECO:0007669"/>
    <property type="project" value="TreeGrafter"/>
</dbReference>
<dbReference type="Gene3D" id="2.60.120.1440">
    <property type="match status" value="1"/>
</dbReference>
<keyword evidence="1" id="KW-0472">Membrane</keyword>
<organism evidence="4 5">
    <name type="scientific">Luteimonas salinisoli</name>
    <dbReference type="NCBI Taxonomy" id="2752307"/>
    <lineage>
        <taxon>Bacteria</taxon>
        <taxon>Pseudomonadati</taxon>
        <taxon>Pseudomonadota</taxon>
        <taxon>Gammaproteobacteria</taxon>
        <taxon>Lysobacterales</taxon>
        <taxon>Lysobacteraceae</taxon>
        <taxon>Luteimonas</taxon>
    </lineage>
</organism>
<keyword evidence="5" id="KW-1185">Reference proteome</keyword>
<evidence type="ECO:0000259" key="3">
    <source>
        <dbReference type="Pfam" id="PF16220"/>
    </source>
</evidence>
<dbReference type="AlphaFoldDB" id="A0A853JF46"/>
<dbReference type="Pfam" id="PF16220">
    <property type="entry name" value="DUF4880"/>
    <property type="match status" value="1"/>
</dbReference>
<dbReference type="RefSeq" id="WP_180678954.1">
    <property type="nucleotide sequence ID" value="NZ_JACCKA010000073.1"/>
</dbReference>
<feature type="transmembrane region" description="Helical" evidence="1">
    <location>
        <begin position="99"/>
        <end position="118"/>
    </location>
</feature>
<feature type="domain" description="FecR N-terminal" evidence="3">
    <location>
        <begin position="15"/>
        <end position="55"/>
    </location>
</feature>
<comment type="caution">
    <text evidence="4">The sequence shown here is derived from an EMBL/GenBank/DDBJ whole genome shotgun (WGS) entry which is preliminary data.</text>
</comment>